<keyword evidence="4" id="KW-0732">Signal</keyword>
<dbReference type="Gene3D" id="2.60.40.1180">
    <property type="entry name" value="Golgi alpha-mannosidase II"/>
    <property type="match status" value="1"/>
</dbReference>
<dbReference type="InterPro" id="IPR030459">
    <property type="entry name" value="Glyco_hydro_31_CS"/>
</dbReference>
<accession>Q2HEH2</accession>
<sequence>MEGGPPYREASSRSRRSDTSTCESTVTAMLTSGQTCPSDASPGDHDTFLNSWLTRQAVLFTSGLTYAVRNHSRITLTGRLKNPWLILPAMALFSLTTLFLLTGLHMHATSGHYGLSGHVGGPDQVAEHAPIFTLPASADVGKNVLPNIQDPEAVDPQTACPGYKASNVQDTESGFTADLDLAGSACNVYGNDVENLALSVEFQSEDRIHVEIRPRYLSPENETWFLLPEELVPRPSIKKSNSHRSNGLVVSWSNEPTFSFAVKRVETGDVLFSTEGKVLVYEDQFIEFASSLPENYNLYGLGEVLHGFRLGNNFTNTRYFTAGHSEKLTYAANATDKTAQYLSYTHGVFLRNAHTQEIVLQPSGITWRTLGGSVDLYFYSGPSAENVISSYQQSTTGLPAMQQYWTLGYHQCRWGYDSWAALQEVVDNFAKFEIPLETIWSDIDYMKQYRDFENNPVSFNYDEGAEFLTKLHAKDQHYIPIVDSAIYAPNPENPSDAYAPYDRGIEAKAFVMNPDGSIYYGAVWPGYTAHPPFHLPGEPGNLILQYPEGFELTNSSEAIPAASALREQEAASPTTVSPTSYHRTTPTPGVRDINWPPYVVNNFHGDLAVHAISPNATHHGGYVQYDFHNLFGHQILNATYQALLQISPTKRPFIIGRSTFAGSGKWAGHWGGDNEASWSHMAFSIPQALTFSLFGIPMFGVDTCGFGGNSALELCARWMQLSAFFPFYRNHNILGAIPQEPYLWADVARATRARHARALRPPSPTSTRSSRAPTPAATPSCAPSPGSSPASPGSPPPTASSCLGRPCCVVPLQEPGMTTAQSRRRPWGLVVALDWEGLAKGELYLDDGESLVPEAVTWVQFTATSTSISAEPQGDYVDTNALGNATVMGLAKGPVRVWMNSHVLDLANWNYDEERATLSLHGLNDLFPQGAWAERWEINWE</sequence>
<dbReference type="SUPFAM" id="SSF74650">
    <property type="entry name" value="Galactose mutarotase-like"/>
    <property type="match status" value="1"/>
</dbReference>
<evidence type="ECO:0000256" key="7">
    <source>
        <dbReference type="ARBA" id="ARBA00023295"/>
    </source>
</evidence>
<evidence type="ECO:0000256" key="3">
    <source>
        <dbReference type="ARBA" id="ARBA00012741"/>
    </source>
</evidence>
<dbReference type="Gene3D" id="2.60.40.1760">
    <property type="entry name" value="glycosyl hydrolase (family 31)"/>
    <property type="match status" value="1"/>
</dbReference>
<evidence type="ECO:0000313" key="13">
    <source>
        <dbReference type="Proteomes" id="UP000001056"/>
    </source>
</evidence>
<dbReference type="eggNOG" id="KOG1065">
    <property type="taxonomic scope" value="Eukaryota"/>
</dbReference>
<dbReference type="CDD" id="cd06602">
    <property type="entry name" value="GH31_MGAM_SI_GAA"/>
    <property type="match status" value="1"/>
</dbReference>
<dbReference type="InterPro" id="IPR017853">
    <property type="entry name" value="GH"/>
</dbReference>
<keyword evidence="10" id="KW-0472">Membrane</keyword>
<keyword evidence="7 8" id="KW-0326">Glycosidase</keyword>
<dbReference type="Gene3D" id="3.20.20.80">
    <property type="entry name" value="Glycosidases"/>
    <property type="match status" value="1"/>
</dbReference>
<evidence type="ECO:0000256" key="2">
    <source>
        <dbReference type="ARBA" id="ARBA00007806"/>
    </source>
</evidence>
<keyword evidence="6" id="KW-0325">Glycoprotein</keyword>
<evidence type="ECO:0000256" key="8">
    <source>
        <dbReference type="RuleBase" id="RU361185"/>
    </source>
</evidence>
<feature type="domain" description="Glycoside hydrolase family 31 TIM barrel" evidence="11">
    <location>
        <begin position="399"/>
        <end position="752"/>
    </location>
</feature>
<keyword evidence="10" id="KW-0812">Transmembrane</keyword>
<dbReference type="EMBL" id="CH408029">
    <property type="protein sequence ID" value="EAQ93147.1"/>
    <property type="molecule type" value="Genomic_DNA"/>
</dbReference>
<dbReference type="GeneID" id="4387014"/>
<evidence type="ECO:0000256" key="9">
    <source>
        <dbReference type="SAM" id="MobiDB-lite"/>
    </source>
</evidence>
<dbReference type="GO" id="GO:0004558">
    <property type="term" value="F:alpha-1,4-glucosidase activity"/>
    <property type="evidence" value="ECO:0007669"/>
    <property type="project" value="UniProtKB-EC"/>
</dbReference>
<organism evidence="12 13">
    <name type="scientific">Chaetomium globosum (strain ATCC 6205 / CBS 148.51 / DSM 1962 / NBRC 6347 / NRRL 1970)</name>
    <name type="common">Soil fungus</name>
    <dbReference type="NCBI Taxonomy" id="306901"/>
    <lineage>
        <taxon>Eukaryota</taxon>
        <taxon>Fungi</taxon>
        <taxon>Dikarya</taxon>
        <taxon>Ascomycota</taxon>
        <taxon>Pezizomycotina</taxon>
        <taxon>Sordariomycetes</taxon>
        <taxon>Sordariomycetidae</taxon>
        <taxon>Sordariales</taxon>
        <taxon>Chaetomiaceae</taxon>
        <taxon>Chaetomium</taxon>
    </lineage>
</organism>
<dbReference type="EC" id="3.2.1.20" evidence="3"/>
<keyword evidence="5 8" id="KW-0378">Hydrolase</keyword>
<feature type="compositionally biased region" description="Low complexity" evidence="9">
    <location>
        <begin position="765"/>
        <end position="791"/>
    </location>
</feature>
<dbReference type="CDD" id="cd14752">
    <property type="entry name" value="GH31_N"/>
    <property type="match status" value="1"/>
</dbReference>
<evidence type="ECO:0000256" key="10">
    <source>
        <dbReference type="SAM" id="Phobius"/>
    </source>
</evidence>
<comment type="catalytic activity">
    <reaction evidence="1">
        <text>Hydrolysis of terminal, non-reducing (1-&gt;4)-linked alpha-D-glucose residues with release of alpha-D-glucose.</text>
        <dbReference type="EC" id="3.2.1.20"/>
    </reaction>
</comment>
<dbReference type="PROSITE" id="PS00707">
    <property type="entry name" value="GLYCOSYL_HYDROL_F31_2"/>
    <property type="match status" value="1"/>
</dbReference>
<feature type="region of interest" description="Disordered" evidence="9">
    <location>
        <begin position="1"/>
        <end position="21"/>
    </location>
</feature>
<keyword evidence="13" id="KW-1185">Reference proteome</keyword>
<evidence type="ECO:0000313" key="12">
    <source>
        <dbReference type="EMBL" id="EAQ93147.1"/>
    </source>
</evidence>
<dbReference type="SUPFAM" id="SSF51445">
    <property type="entry name" value="(Trans)glycosidases"/>
    <property type="match status" value="1"/>
</dbReference>
<dbReference type="OrthoDB" id="5839090at2759"/>
<dbReference type="Proteomes" id="UP000001056">
    <property type="component" value="Unassembled WGS sequence"/>
</dbReference>
<feature type="region of interest" description="Disordered" evidence="9">
    <location>
        <begin position="755"/>
        <end position="798"/>
    </location>
</feature>
<dbReference type="OMA" id="WEFPNDE"/>
<dbReference type="GO" id="GO:0030246">
    <property type="term" value="F:carbohydrate binding"/>
    <property type="evidence" value="ECO:0007669"/>
    <property type="project" value="InterPro"/>
</dbReference>
<evidence type="ECO:0000256" key="1">
    <source>
        <dbReference type="ARBA" id="ARBA00001657"/>
    </source>
</evidence>
<feature type="transmembrane region" description="Helical" evidence="10">
    <location>
        <begin position="84"/>
        <end position="106"/>
    </location>
</feature>
<dbReference type="InParanoid" id="Q2HEH2"/>
<dbReference type="InterPro" id="IPR000322">
    <property type="entry name" value="Glyco_hydro_31_TIM"/>
</dbReference>
<dbReference type="InterPro" id="IPR011013">
    <property type="entry name" value="Gal_mutarotase_sf_dom"/>
</dbReference>
<reference evidence="13" key="1">
    <citation type="journal article" date="2015" name="Genome Announc.">
        <title>Draft genome sequence of the cellulolytic fungus Chaetomium globosum.</title>
        <authorList>
            <person name="Cuomo C.A."/>
            <person name="Untereiner W.A."/>
            <person name="Ma L.-J."/>
            <person name="Grabherr M."/>
            <person name="Birren B.W."/>
        </authorList>
    </citation>
    <scope>NUCLEOTIDE SEQUENCE [LARGE SCALE GENOMIC DNA]</scope>
    <source>
        <strain evidence="13">ATCC 6205 / CBS 148.51 / DSM 1962 / NBRC 6347 / NRRL 1970</strain>
    </source>
</reference>
<dbReference type="VEuPathDB" id="FungiDB:CHGG_01382"/>
<gene>
    <name evidence="12" type="ORF">CHGG_01382</name>
</gene>
<feature type="compositionally biased region" description="Polar residues" evidence="9">
    <location>
        <begin position="571"/>
        <end position="587"/>
    </location>
</feature>
<feature type="region of interest" description="Disordered" evidence="9">
    <location>
        <begin position="568"/>
        <end position="587"/>
    </location>
</feature>
<dbReference type="AlphaFoldDB" id="Q2HEH2"/>
<dbReference type="GO" id="GO:0005975">
    <property type="term" value="P:carbohydrate metabolic process"/>
    <property type="evidence" value="ECO:0007669"/>
    <property type="project" value="InterPro"/>
</dbReference>
<dbReference type="InterPro" id="IPR013780">
    <property type="entry name" value="Glyco_hydro_b"/>
</dbReference>
<evidence type="ECO:0000256" key="4">
    <source>
        <dbReference type="ARBA" id="ARBA00022729"/>
    </source>
</evidence>
<dbReference type="RefSeq" id="XP_001220603.1">
    <property type="nucleotide sequence ID" value="XM_001220602.1"/>
</dbReference>
<dbReference type="Pfam" id="PF01055">
    <property type="entry name" value="Glyco_hydro_31_2nd"/>
    <property type="match status" value="1"/>
</dbReference>
<evidence type="ECO:0000259" key="11">
    <source>
        <dbReference type="Pfam" id="PF01055"/>
    </source>
</evidence>
<dbReference type="PANTHER" id="PTHR22762">
    <property type="entry name" value="ALPHA-GLUCOSIDASE"/>
    <property type="match status" value="1"/>
</dbReference>
<dbReference type="PANTHER" id="PTHR22762:SF133">
    <property type="entry name" value="P-TYPE DOMAIN-CONTAINING PROTEIN"/>
    <property type="match status" value="1"/>
</dbReference>
<protein>
    <recommendedName>
        <fullName evidence="3">alpha-glucosidase</fullName>
        <ecNumber evidence="3">3.2.1.20</ecNumber>
    </recommendedName>
</protein>
<dbReference type="FunFam" id="3.20.20.80:FF:000138">
    <property type="entry name" value="Putative alpha-glucosidase AgdA"/>
    <property type="match status" value="1"/>
</dbReference>
<keyword evidence="10" id="KW-1133">Transmembrane helix</keyword>
<evidence type="ECO:0000256" key="6">
    <source>
        <dbReference type="ARBA" id="ARBA00023180"/>
    </source>
</evidence>
<dbReference type="STRING" id="306901.Q2HEH2"/>
<proteinExistence type="inferred from homology"/>
<comment type="similarity">
    <text evidence="2 8">Belongs to the glycosyl hydrolase 31 family.</text>
</comment>
<evidence type="ECO:0000256" key="5">
    <source>
        <dbReference type="ARBA" id="ARBA00022801"/>
    </source>
</evidence>
<name>Q2HEH2_CHAGB</name>
<dbReference type="HOGENOM" id="CLU_000631_11_0_1"/>